<feature type="transmembrane region" description="Helical" evidence="2">
    <location>
        <begin position="21"/>
        <end position="44"/>
    </location>
</feature>
<keyword evidence="2" id="KW-0472">Membrane</keyword>
<proteinExistence type="predicted"/>
<dbReference type="EnsemblMetazoa" id="ISCW000994-RA">
    <property type="protein sequence ID" value="ISCW000994-PA"/>
    <property type="gene ID" value="ISCW000994"/>
</dbReference>
<evidence type="ECO:0000313" key="5">
    <source>
        <dbReference type="Proteomes" id="UP000001555"/>
    </source>
</evidence>
<protein>
    <submittedName>
        <fullName evidence="3 4">Uncharacterized protein</fullName>
    </submittedName>
</protein>
<feature type="region of interest" description="Disordered" evidence="1">
    <location>
        <begin position="317"/>
        <end position="351"/>
    </location>
</feature>
<dbReference type="OrthoDB" id="6505718at2759"/>
<dbReference type="VEuPathDB" id="VectorBase:ISCI000994"/>
<dbReference type="Proteomes" id="UP000001555">
    <property type="component" value="Unassembled WGS sequence"/>
</dbReference>
<dbReference type="EMBL" id="ABJB010816768">
    <property type="status" value="NOT_ANNOTATED_CDS"/>
    <property type="molecule type" value="Genomic_DNA"/>
</dbReference>
<feature type="compositionally biased region" description="Acidic residues" evidence="1">
    <location>
        <begin position="328"/>
        <end position="351"/>
    </location>
</feature>
<gene>
    <name evidence="3" type="ORF">IscW_ISCW000994</name>
</gene>
<evidence type="ECO:0000256" key="1">
    <source>
        <dbReference type="SAM" id="MobiDB-lite"/>
    </source>
</evidence>
<keyword evidence="5" id="KW-1185">Reference proteome</keyword>
<dbReference type="AlphaFoldDB" id="B7P6N4"/>
<dbReference type="PaxDb" id="6945-B7P6N4"/>
<evidence type="ECO:0000313" key="4">
    <source>
        <dbReference type="EnsemblMetazoa" id="ISCW000994-PA"/>
    </source>
</evidence>
<reference evidence="3 5" key="1">
    <citation type="submission" date="2008-03" db="EMBL/GenBank/DDBJ databases">
        <title>Annotation of Ixodes scapularis.</title>
        <authorList>
            <consortium name="Ixodes scapularis Genome Project Consortium"/>
            <person name="Caler E."/>
            <person name="Hannick L.I."/>
            <person name="Bidwell S."/>
            <person name="Joardar V."/>
            <person name="Thiagarajan M."/>
            <person name="Amedeo P."/>
            <person name="Galinsky K.J."/>
            <person name="Schobel S."/>
            <person name="Inman J."/>
            <person name="Hostetler J."/>
            <person name="Miller J."/>
            <person name="Hammond M."/>
            <person name="Megy K."/>
            <person name="Lawson D."/>
            <person name="Kodira C."/>
            <person name="Sutton G."/>
            <person name="Meyer J."/>
            <person name="Hill C.A."/>
            <person name="Birren B."/>
            <person name="Nene V."/>
            <person name="Collins F."/>
            <person name="Alarcon-Chaidez F."/>
            <person name="Wikel S."/>
            <person name="Strausberg R."/>
        </authorList>
    </citation>
    <scope>NUCLEOTIDE SEQUENCE [LARGE SCALE GENOMIC DNA]</scope>
    <source>
        <strain evidence="5">Wikel</strain>
        <strain evidence="3">Wikel colony</strain>
    </source>
</reference>
<feature type="region of interest" description="Disordered" evidence="1">
    <location>
        <begin position="119"/>
        <end position="138"/>
    </location>
</feature>
<evidence type="ECO:0000256" key="2">
    <source>
        <dbReference type="SAM" id="Phobius"/>
    </source>
</evidence>
<dbReference type="InParanoid" id="B7P6N4"/>
<feature type="compositionally biased region" description="Basic and acidic residues" evidence="1">
    <location>
        <begin position="119"/>
        <end position="131"/>
    </location>
</feature>
<dbReference type="EMBL" id="DS647014">
    <property type="protein sequence ID" value="EEC02256.1"/>
    <property type="molecule type" value="Genomic_DNA"/>
</dbReference>
<evidence type="ECO:0000313" key="3">
    <source>
        <dbReference type="EMBL" id="EEC02256.1"/>
    </source>
</evidence>
<keyword evidence="2" id="KW-1133">Transmembrane helix</keyword>
<keyword evidence="2" id="KW-0812">Transmembrane</keyword>
<sequence>MGVASRDHDLRPTVRSPQSNVGGLLLVYSAAAGLVCAMVSVYIYGLMYAVSAAGEIYVCEPFRSRSFKPLDELAYMLWPLSERGQAFAALVPSEVLTKCPNGAALSELAVPAGFSAEGDAKGNETAKEPKEPSSPPAILQLRDEPLANATTSRDARRALRGLVVALVRLGPRVASPSLRANLTRLSRKWKPLARPDGNASASDVSFLERCYLEYMGDVESRLRWASAELSRQGSSGGSCEPVFRVLQASLELLCDTFLSGCEGFWLAQVLLFLLLALFAPLCLGLANHFLVMENYMYRGFDDKKVKRREEKERLGLVKKKKKKKKKEEDDEDESEMDSSEGDDSTASDTSE</sequence>
<feature type="transmembrane region" description="Helical" evidence="2">
    <location>
        <begin position="264"/>
        <end position="290"/>
    </location>
</feature>
<accession>B7P6N4</accession>
<dbReference type="HOGENOM" id="CLU_790582_0_0_1"/>
<dbReference type="VEuPathDB" id="VectorBase:ISCP_009677"/>
<organism>
    <name type="scientific">Ixodes scapularis</name>
    <name type="common">Black-legged tick</name>
    <name type="synonym">Deer tick</name>
    <dbReference type="NCBI Taxonomy" id="6945"/>
    <lineage>
        <taxon>Eukaryota</taxon>
        <taxon>Metazoa</taxon>
        <taxon>Ecdysozoa</taxon>
        <taxon>Arthropoda</taxon>
        <taxon>Chelicerata</taxon>
        <taxon>Arachnida</taxon>
        <taxon>Acari</taxon>
        <taxon>Parasitiformes</taxon>
        <taxon>Ixodida</taxon>
        <taxon>Ixodoidea</taxon>
        <taxon>Ixodidae</taxon>
        <taxon>Ixodinae</taxon>
        <taxon>Ixodes</taxon>
    </lineage>
</organism>
<dbReference type="VEuPathDB" id="VectorBase:ISCW000994"/>
<reference evidence="4" key="2">
    <citation type="submission" date="2020-05" db="UniProtKB">
        <authorList>
            <consortium name="EnsemblMetazoa"/>
        </authorList>
    </citation>
    <scope>IDENTIFICATION</scope>
    <source>
        <strain evidence="4">wikel</strain>
    </source>
</reference>
<name>B7P6N4_IXOSC</name>